<gene>
    <name evidence="6" type="primary">pstS</name>
    <name evidence="6" type="ORF">FKM52_13990</name>
</gene>
<comment type="subcellular location">
    <subcellularLocation>
        <location evidence="4">Periplasm</location>
    </subcellularLocation>
    <subcellularLocation>
        <location evidence="4">Secreted</location>
    </subcellularLocation>
</comment>
<dbReference type="NCBIfam" id="TIGR02136">
    <property type="entry name" value="ptsS_2"/>
    <property type="match status" value="1"/>
</dbReference>
<dbReference type="GO" id="GO:0042301">
    <property type="term" value="F:phosphate ion binding"/>
    <property type="evidence" value="ECO:0007669"/>
    <property type="project" value="UniProtKB-UniRule"/>
</dbReference>
<keyword evidence="3 4" id="KW-0732">Signal</keyword>
<dbReference type="Pfam" id="PF12849">
    <property type="entry name" value="PBP_like_2"/>
    <property type="match status" value="1"/>
</dbReference>
<evidence type="ECO:0000256" key="2">
    <source>
        <dbReference type="ARBA" id="ARBA00022448"/>
    </source>
</evidence>
<sequence>MKNILIAALLLFSGALQAKPAILAGNLSSVGSDTLGNLMALWGESFNRQYPGVNVQVQAAGSSTAPIALAAGAAQLGAMSRPMQPSERQLFEHHYGYPPLAVPVALDALVVVVNQDNPLTQLNAQQLDAIFSVTRRCGAAAAPHSWGDLQLTQPGWRQRPLQRLGRNSASGTWGYFKQQALCSGDFRNDVGEYPGSAAVVQAVAGNLNAIGYASFGFHISGVKMLALAKQGAAVMPDAASIRSGRYPYARPLYIYINKAPGKAPEPLTAAFLRQVLSPEGQALVSQAGYLPLSDQQIAEARALLSL</sequence>
<comment type="similarity">
    <text evidence="1 4">Belongs to the PstS family.</text>
</comment>
<feature type="signal peptide" evidence="4">
    <location>
        <begin position="1"/>
        <end position="18"/>
    </location>
</feature>
<reference evidence="6 7" key="1">
    <citation type="submission" date="2019-06" db="EMBL/GenBank/DDBJ databases">
        <authorList>
            <person name="Yang Y."/>
        </authorList>
    </citation>
    <scope>NUCLEOTIDE SEQUENCE [LARGE SCALE GENOMIC DNA]</scope>
    <source>
        <strain evidence="6 7">BIT-26</strain>
    </source>
</reference>
<dbReference type="InterPro" id="IPR024370">
    <property type="entry name" value="PBP_domain"/>
</dbReference>
<evidence type="ECO:0000256" key="4">
    <source>
        <dbReference type="RuleBase" id="RU367119"/>
    </source>
</evidence>
<keyword evidence="7" id="KW-1185">Reference proteome</keyword>
<evidence type="ECO:0000256" key="3">
    <source>
        <dbReference type="ARBA" id="ARBA00022729"/>
    </source>
</evidence>
<comment type="caution">
    <text evidence="6">The sequence shown here is derived from an EMBL/GenBank/DDBJ whole genome shotgun (WGS) entry which is preliminary data.</text>
</comment>
<keyword evidence="4" id="KW-0574">Periplasm</keyword>
<dbReference type="PANTHER" id="PTHR30570">
    <property type="entry name" value="PERIPLASMIC PHOSPHATE BINDING COMPONENT OF PHOSPHATE ABC TRANSPORTER"/>
    <property type="match status" value="1"/>
</dbReference>
<evidence type="ECO:0000313" key="7">
    <source>
        <dbReference type="Proteomes" id="UP000319523"/>
    </source>
</evidence>
<feature type="domain" description="PBP" evidence="5">
    <location>
        <begin position="24"/>
        <end position="279"/>
    </location>
</feature>
<dbReference type="GO" id="GO:0007155">
    <property type="term" value="P:cell adhesion"/>
    <property type="evidence" value="ECO:0007669"/>
    <property type="project" value="UniProtKB-UniRule"/>
</dbReference>
<evidence type="ECO:0000313" key="6">
    <source>
        <dbReference type="EMBL" id="TPW41357.1"/>
    </source>
</evidence>
<dbReference type="InterPro" id="IPR011862">
    <property type="entry name" value="Phos-bd"/>
</dbReference>
<dbReference type="RefSeq" id="WP_141176790.1">
    <property type="nucleotide sequence ID" value="NZ_JBHUFX010000005.1"/>
</dbReference>
<comment type="function">
    <text evidence="4">Involved in the system for phosphate transport across the cytoplasmic membrane.</text>
</comment>
<proteinExistence type="inferred from homology"/>
<dbReference type="GO" id="GO:0006817">
    <property type="term" value="P:phosphate ion transport"/>
    <property type="evidence" value="ECO:0007669"/>
    <property type="project" value="UniProtKB-UniRule"/>
</dbReference>
<dbReference type="Gene3D" id="3.40.190.10">
    <property type="entry name" value="Periplasmic binding protein-like II"/>
    <property type="match status" value="2"/>
</dbReference>
<protein>
    <recommendedName>
        <fullName evidence="4">Phosphate-binding protein</fullName>
    </recommendedName>
</protein>
<keyword evidence="4" id="KW-0592">Phosphate transport</keyword>
<evidence type="ECO:0000259" key="5">
    <source>
        <dbReference type="Pfam" id="PF12849"/>
    </source>
</evidence>
<keyword evidence="4" id="KW-0964">Secreted</keyword>
<dbReference type="OrthoDB" id="9765713at2"/>
<accession>A0A506V6P9</accession>
<dbReference type="AlphaFoldDB" id="A0A506V6P9"/>
<dbReference type="SUPFAM" id="SSF53850">
    <property type="entry name" value="Periplasmic binding protein-like II"/>
    <property type="match status" value="1"/>
</dbReference>
<evidence type="ECO:0000256" key="1">
    <source>
        <dbReference type="ARBA" id="ARBA00008725"/>
    </source>
</evidence>
<organism evidence="6 7">
    <name type="scientific">Mixta tenebrionis</name>
    <dbReference type="NCBI Taxonomy" id="2562439"/>
    <lineage>
        <taxon>Bacteria</taxon>
        <taxon>Pseudomonadati</taxon>
        <taxon>Pseudomonadota</taxon>
        <taxon>Gammaproteobacteria</taxon>
        <taxon>Enterobacterales</taxon>
        <taxon>Erwiniaceae</taxon>
        <taxon>Mixta</taxon>
    </lineage>
</organism>
<dbReference type="GO" id="GO:0005576">
    <property type="term" value="C:extracellular region"/>
    <property type="evidence" value="ECO:0007669"/>
    <property type="project" value="UniProtKB-SubCell"/>
</dbReference>
<dbReference type="Proteomes" id="UP000319523">
    <property type="component" value="Unassembled WGS sequence"/>
</dbReference>
<dbReference type="InterPro" id="IPR050811">
    <property type="entry name" value="Phosphate_ABC_transporter"/>
</dbReference>
<keyword evidence="2 4" id="KW-0813">Transport</keyword>
<feature type="chain" id="PRO_5027144164" description="Phosphate-binding protein" evidence="4">
    <location>
        <begin position="19"/>
        <end position="306"/>
    </location>
</feature>
<name>A0A506V6P9_9GAMM</name>
<dbReference type="EMBL" id="VHQI01000008">
    <property type="protein sequence ID" value="TPW41357.1"/>
    <property type="molecule type" value="Genomic_DNA"/>
</dbReference>
<dbReference type="PANTHER" id="PTHR30570:SF6">
    <property type="entry name" value="PHOSPHATE-BINDING PROTEIN PSTS"/>
    <property type="match status" value="1"/>
</dbReference>
<dbReference type="GO" id="GO:0042597">
    <property type="term" value="C:periplasmic space"/>
    <property type="evidence" value="ECO:0007669"/>
    <property type="project" value="UniProtKB-SubCell"/>
</dbReference>